<dbReference type="EC" id="7.1.1.-" evidence="11"/>
<gene>
    <name evidence="11" type="primary">nuoA</name>
    <name evidence="13" type="ORF">DD236_07395</name>
</gene>
<evidence type="ECO:0000256" key="1">
    <source>
        <dbReference type="ARBA" id="ARBA00004141"/>
    </source>
</evidence>
<dbReference type="GO" id="GO:0050136">
    <property type="term" value="F:NADH dehydrogenase (quinone) (non-electrogenic) activity"/>
    <property type="evidence" value="ECO:0007669"/>
    <property type="project" value="UniProtKB-UniRule"/>
</dbReference>
<evidence type="ECO:0000313" key="14">
    <source>
        <dbReference type="Proteomes" id="UP000245283"/>
    </source>
</evidence>
<protein>
    <recommendedName>
        <fullName evidence="11">NADH-quinone oxidoreductase subunit A</fullName>
        <ecNumber evidence="11">7.1.1.-</ecNumber>
    </recommendedName>
    <alternativeName>
        <fullName evidence="11">NADH dehydrogenase I subunit A</fullName>
    </alternativeName>
    <alternativeName>
        <fullName evidence="11">NDH-1 subunit A</fullName>
    </alternativeName>
    <alternativeName>
        <fullName evidence="11">NUO1</fullName>
    </alternativeName>
</protein>
<comment type="subcellular location">
    <subcellularLocation>
        <location evidence="11 12">Cell membrane</location>
        <topology evidence="11 12">Multi-pass membrane protein</topology>
    </subcellularLocation>
    <subcellularLocation>
        <location evidence="1">Membrane</location>
        <topology evidence="1">Multi-pass membrane protein</topology>
    </subcellularLocation>
</comment>
<keyword evidence="5 11" id="KW-0812">Transmembrane</keyword>
<evidence type="ECO:0000256" key="11">
    <source>
        <dbReference type="HAMAP-Rule" id="MF_01394"/>
    </source>
</evidence>
<keyword evidence="9 11" id="KW-0520">NAD</keyword>
<dbReference type="OrthoDB" id="9791970at2"/>
<reference evidence="14" key="1">
    <citation type="submission" date="2018-05" db="EMBL/GenBank/DDBJ databases">
        <authorList>
            <person name="Li Y."/>
        </authorList>
    </citation>
    <scope>NUCLEOTIDE SEQUENCE [LARGE SCALE GENOMIC DNA]</scope>
    <source>
        <strain evidence="14">sk1b4</strain>
    </source>
</reference>
<evidence type="ECO:0000256" key="6">
    <source>
        <dbReference type="ARBA" id="ARBA00022719"/>
    </source>
</evidence>
<dbReference type="NCBIfam" id="NF005922">
    <property type="entry name" value="PRK07928.1"/>
    <property type="match status" value="1"/>
</dbReference>
<dbReference type="InterPro" id="IPR023043">
    <property type="entry name" value="NAD(P)H_OxRDtase_bac/plastid"/>
</dbReference>
<dbReference type="PANTHER" id="PTHR11058">
    <property type="entry name" value="NADH-UBIQUINONE OXIDOREDUCTASE CHAIN 3"/>
    <property type="match status" value="1"/>
</dbReference>
<comment type="function">
    <text evidence="11">NDH-1 shuttles electrons from NADH, via FMN and iron-sulfur (Fe-S) centers, to quinones in the respiratory chain. The immediate electron acceptor for the enzyme in this species is believed to be a menaquinone. Couples the redox reaction to proton translocation (for every two electrons transferred, four hydrogen ions are translocated across the cytoplasmic membrane), and thus conserves the redox energy in a proton gradient.</text>
</comment>
<dbReference type="InterPro" id="IPR000440">
    <property type="entry name" value="NADH_UbQ/plastoQ_OxRdtase_su3"/>
</dbReference>
<dbReference type="HAMAP" id="MF_01394">
    <property type="entry name" value="NDH1_NuoA"/>
    <property type="match status" value="1"/>
</dbReference>
<keyword evidence="10 11" id="KW-0472">Membrane</keyword>
<accession>A0A2V1K3T9</accession>
<evidence type="ECO:0000256" key="9">
    <source>
        <dbReference type="ARBA" id="ARBA00023027"/>
    </source>
</evidence>
<feature type="transmembrane region" description="Helical" evidence="11">
    <location>
        <begin position="61"/>
        <end position="82"/>
    </location>
</feature>
<keyword evidence="7 11" id="KW-1278">Translocase</keyword>
<dbReference type="GO" id="GO:0008137">
    <property type="term" value="F:NADH dehydrogenase (ubiquinone) activity"/>
    <property type="evidence" value="ECO:0007669"/>
    <property type="project" value="InterPro"/>
</dbReference>
<dbReference type="InterPro" id="IPR038430">
    <property type="entry name" value="NDAH_ubi_oxred_su3_sf"/>
</dbReference>
<keyword evidence="14" id="KW-1185">Reference proteome</keyword>
<keyword evidence="4 11" id="KW-1003">Cell membrane</keyword>
<comment type="catalytic activity">
    <reaction evidence="11 12">
        <text>a quinone + NADH + 5 H(+)(in) = a quinol + NAD(+) + 4 H(+)(out)</text>
        <dbReference type="Rhea" id="RHEA:57888"/>
        <dbReference type="ChEBI" id="CHEBI:15378"/>
        <dbReference type="ChEBI" id="CHEBI:24646"/>
        <dbReference type="ChEBI" id="CHEBI:57540"/>
        <dbReference type="ChEBI" id="CHEBI:57945"/>
        <dbReference type="ChEBI" id="CHEBI:132124"/>
    </reaction>
</comment>
<dbReference type="FunFam" id="1.20.58.1610:FF:000002">
    <property type="entry name" value="NADH-quinone oxidoreductase subunit A"/>
    <property type="match status" value="1"/>
</dbReference>
<dbReference type="GO" id="GO:0030964">
    <property type="term" value="C:NADH dehydrogenase complex"/>
    <property type="evidence" value="ECO:0007669"/>
    <property type="project" value="TreeGrafter"/>
</dbReference>
<dbReference type="GO" id="GO:0005886">
    <property type="term" value="C:plasma membrane"/>
    <property type="evidence" value="ECO:0007669"/>
    <property type="project" value="UniProtKB-SubCell"/>
</dbReference>
<dbReference type="Gene3D" id="1.20.58.1610">
    <property type="entry name" value="NADH:ubiquinone/plastoquinone oxidoreductase, chain 3"/>
    <property type="match status" value="1"/>
</dbReference>
<dbReference type="PANTHER" id="PTHR11058:SF22">
    <property type="entry name" value="NADH-QUINONE OXIDOREDUCTASE SUBUNIT A"/>
    <property type="match status" value="1"/>
</dbReference>
<name>A0A2V1K3T9_9ACTO</name>
<dbReference type="AlphaFoldDB" id="A0A2V1K3T9"/>
<dbReference type="Pfam" id="PF00507">
    <property type="entry name" value="Oxidored_q4"/>
    <property type="match status" value="1"/>
</dbReference>
<evidence type="ECO:0000256" key="7">
    <source>
        <dbReference type="ARBA" id="ARBA00022967"/>
    </source>
</evidence>
<evidence type="ECO:0000256" key="5">
    <source>
        <dbReference type="ARBA" id="ARBA00022692"/>
    </source>
</evidence>
<evidence type="ECO:0000256" key="8">
    <source>
        <dbReference type="ARBA" id="ARBA00022989"/>
    </source>
</evidence>
<comment type="similarity">
    <text evidence="2 11 12">Belongs to the complex I subunit 3 family.</text>
</comment>
<sequence>MNAYVPLLVMIVAAFFLAIAGLVLSAILSPNRYNRVKLENYECGVEATPSAGPSSRFPVKYYLTAMTFIIFDIEVVFLYPWAVSFEELGMFGMVAMLTFIVLITVPFVYEWRRGGLEWD</sequence>
<keyword evidence="6 11" id="KW-0874">Quinone</keyword>
<dbReference type="RefSeq" id="WP_109093754.1">
    <property type="nucleotide sequence ID" value="NZ_CAMELQ010000002.1"/>
</dbReference>
<dbReference type="Proteomes" id="UP000245283">
    <property type="component" value="Unassembled WGS sequence"/>
</dbReference>
<feature type="transmembrane region" description="Helical" evidence="11">
    <location>
        <begin position="88"/>
        <end position="109"/>
    </location>
</feature>
<organism evidence="13 14">
    <name type="scientific">Ancrocorticia populi</name>
    <dbReference type="NCBI Taxonomy" id="2175228"/>
    <lineage>
        <taxon>Bacteria</taxon>
        <taxon>Bacillati</taxon>
        <taxon>Actinomycetota</taxon>
        <taxon>Actinomycetes</taxon>
        <taxon>Actinomycetales</taxon>
        <taxon>Actinomycetaceae</taxon>
        <taxon>Ancrocorticia</taxon>
    </lineage>
</organism>
<dbReference type="GO" id="GO:0048038">
    <property type="term" value="F:quinone binding"/>
    <property type="evidence" value="ECO:0007669"/>
    <property type="project" value="UniProtKB-KW"/>
</dbReference>
<evidence type="ECO:0000256" key="4">
    <source>
        <dbReference type="ARBA" id="ARBA00022475"/>
    </source>
</evidence>
<evidence type="ECO:0000313" key="13">
    <source>
        <dbReference type="EMBL" id="PWF25925.1"/>
    </source>
</evidence>
<evidence type="ECO:0000256" key="10">
    <source>
        <dbReference type="ARBA" id="ARBA00023136"/>
    </source>
</evidence>
<keyword evidence="8 11" id="KW-1133">Transmembrane helix</keyword>
<feature type="transmembrane region" description="Helical" evidence="11">
    <location>
        <begin position="6"/>
        <end position="28"/>
    </location>
</feature>
<comment type="subunit">
    <text evidence="11">NDH-1 is composed of 14 different subunits. Subunits NuoA, H, J, K, L, M, N constitute the membrane sector of the complex.</text>
</comment>
<comment type="caution">
    <text evidence="13">The sequence shown here is derived from an EMBL/GenBank/DDBJ whole genome shotgun (WGS) entry which is preliminary data.</text>
</comment>
<evidence type="ECO:0000256" key="2">
    <source>
        <dbReference type="ARBA" id="ARBA00008472"/>
    </source>
</evidence>
<evidence type="ECO:0000256" key="3">
    <source>
        <dbReference type="ARBA" id="ARBA00022448"/>
    </source>
</evidence>
<evidence type="ECO:0000256" key="12">
    <source>
        <dbReference type="RuleBase" id="RU003639"/>
    </source>
</evidence>
<dbReference type="EMBL" id="QETB01000004">
    <property type="protein sequence ID" value="PWF25925.1"/>
    <property type="molecule type" value="Genomic_DNA"/>
</dbReference>
<proteinExistence type="inferred from homology"/>
<keyword evidence="3 11" id="KW-0813">Transport</keyword>